<dbReference type="AlphaFoldDB" id="A0A8J2LAA5"/>
<organism evidence="7 8">
    <name type="scientific">Allacma fusca</name>
    <dbReference type="NCBI Taxonomy" id="39272"/>
    <lineage>
        <taxon>Eukaryota</taxon>
        <taxon>Metazoa</taxon>
        <taxon>Ecdysozoa</taxon>
        <taxon>Arthropoda</taxon>
        <taxon>Hexapoda</taxon>
        <taxon>Collembola</taxon>
        <taxon>Symphypleona</taxon>
        <taxon>Sminthuridae</taxon>
        <taxon>Allacma</taxon>
    </lineage>
</organism>
<evidence type="ECO:0000256" key="4">
    <source>
        <dbReference type="ARBA" id="ARBA00022776"/>
    </source>
</evidence>
<protein>
    <recommendedName>
        <fullName evidence="2">Protein aurora borealis</fullName>
    </recommendedName>
</protein>
<dbReference type="Pfam" id="PF15280">
    <property type="entry name" value="BORA_N"/>
    <property type="match status" value="1"/>
</dbReference>
<dbReference type="OrthoDB" id="10020858at2759"/>
<keyword evidence="3" id="KW-0132">Cell division</keyword>
<evidence type="ECO:0000256" key="2">
    <source>
        <dbReference type="ARBA" id="ARBA00020055"/>
    </source>
</evidence>
<evidence type="ECO:0000313" key="8">
    <source>
        <dbReference type="Proteomes" id="UP000708208"/>
    </source>
</evidence>
<evidence type="ECO:0000256" key="6">
    <source>
        <dbReference type="SAM" id="MobiDB-lite"/>
    </source>
</evidence>
<reference evidence="7" key="1">
    <citation type="submission" date="2021-06" db="EMBL/GenBank/DDBJ databases">
        <authorList>
            <person name="Hodson N. C."/>
            <person name="Mongue J. A."/>
            <person name="Jaron S. K."/>
        </authorList>
    </citation>
    <scope>NUCLEOTIDE SEQUENCE</scope>
</reference>
<dbReference type="InterPro" id="IPR023252">
    <property type="entry name" value="Aurora_borealis_protein"/>
</dbReference>
<evidence type="ECO:0000256" key="3">
    <source>
        <dbReference type="ARBA" id="ARBA00022618"/>
    </source>
</evidence>
<dbReference type="GO" id="GO:0005634">
    <property type="term" value="C:nucleus"/>
    <property type="evidence" value="ECO:0007669"/>
    <property type="project" value="TreeGrafter"/>
</dbReference>
<keyword evidence="4" id="KW-0498">Mitosis</keyword>
<dbReference type="GO" id="GO:0019901">
    <property type="term" value="F:protein kinase binding"/>
    <property type="evidence" value="ECO:0007669"/>
    <property type="project" value="TreeGrafter"/>
</dbReference>
<dbReference type="GO" id="GO:0007088">
    <property type="term" value="P:regulation of mitotic nuclear division"/>
    <property type="evidence" value="ECO:0007669"/>
    <property type="project" value="TreeGrafter"/>
</dbReference>
<evidence type="ECO:0000256" key="1">
    <source>
        <dbReference type="ARBA" id="ARBA00010963"/>
    </source>
</evidence>
<dbReference type="PANTHER" id="PTHR14728:SF2">
    <property type="entry name" value="PROTEIN AURORA BOREALIS"/>
    <property type="match status" value="1"/>
</dbReference>
<gene>
    <name evidence="7" type="ORF">AFUS01_LOCUS40314</name>
</gene>
<dbReference type="EMBL" id="CAJVCH010556270">
    <property type="protein sequence ID" value="CAG7830515.1"/>
    <property type="molecule type" value="Genomic_DNA"/>
</dbReference>
<keyword evidence="8" id="KW-1185">Reference proteome</keyword>
<feature type="region of interest" description="Disordered" evidence="6">
    <location>
        <begin position="388"/>
        <end position="421"/>
    </location>
</feature>
<dbReference type="GO" id="GO:0051301">
    <property type="term" value="P:cell division"/>
    <property type="evidence" value="ECO:0007669"/>
    <property type="project" value="UniProtKB-KW"/>
</dbReference>
<name>A0A8J2LAA5_9HEXA</name>
<keyword evidence="5" id="KW-0131">Cell cycle</keyword>
<evidence type="ECO:0000313" key="7">
    <source>
        <dbReference type="EMBL" id="CAG7830515.1"/>
    </source>
</evidence>
<accession>A0A8J2LAA5</accession>
<evidence type="ECO:0000256" key="5">
    <source>
        <dbReference type="ARBA" id="ARBA00023306"/>
    </source>
</evidence>
<sequence>MKLFKSCEIPGAKNGASRKDLVWACQTSFWGAISTVQRIQFPNEGYFLSQSMFIFGVMIKSVTTLLPQKNSGGFVELETTMKITTDSRHSIQFVNLQSKPRTKQCFKIIIFVICCGLRSGVLNQAQELEPDHNSSKRRQCEDVTLIRCEITYQEHASTNQKQEDLVVKSKCIPGVCFIQIVTRQTSYKKKENLGTLRLGLDTSLSFCKMSGNVILTPSRYLGKKNRPFSDGRIVRLRNEKIRRCNPFEADLGRRIKSPAWSPTVMTCPEKTPPQRCWNIDQLSKLDPVDIESSPSSHQECETLSPKTEDRLQEDIRTFFANFKLPSPCGEGSGQSLARHLPGDSSFISNPNFSLCSRRSLELSFNQSLEVSMMSDVSDVEERRVHGGLIKSPNSDEINSSDISMDSPSGTRDLHCPVSSPQPKSPFCLRLDYVPIKSRKEVTTGEGTD</sequence>
<dbReference type="Proteomes" id="UP000708208">
    <property type="component" value="Unassembled WGS sequence"/>
</dbReference>
<comment type="similarity">
    <text evidence="1">Belongs to the BORA family.</text>
</comment>
<dbReference type="PANTHER" id="PTHR14728">
    <property type="entry name" value="PROTEIN AURORA BOREALIS"/>
    <property type="match status" value="1"/>
</dbReference>
<dbReference type="GO" id="GO:0005737">
    <property type="term" value="C:cytoplasm"/>
    <property type="evidence" value="ECO:0007669"/>
    <property type="project" value="TreeGrafter"/>
</dbReference>
<comment type="caution">
    <text evidence="7">The sequence shown here is derived from an EMBL/GenBank/DDBJ whole genome shotgun (WGS) entry which is preliminary data.</text>
</comment>
<dbReference type="GO" id="GO:0060236">
    <property type="term" value="P:regulation of mitotic spindle organization"/>
    <property type="evidence" value="ECO:0007669"/>
    <property type="project" value="TreeGrafter"/>
</dbReference>
<proteinExistence type="inferred from homology"/>
<feature type="compositionally biased region" description="Polar residues" evidence="6">
    <location>
        <begin position="391"/>
        <end position="409"/>
    </location>
</feature>